<proteinExistence type="predicted"/>
<evidence type="ECO:0000313" key="3">
    <source>
        <dbReference type="Proteomes" id="UP000620124"/>
    </source>
</evidence>
<dbReference type="AlphaFoldDB" id="A0A8H7D624"/>
<evidence type="ECO:0000313" key="2">
    <source>
        <dbReference type="EMBL" id="KAF7360221.1"/>
    </source>
</evidence>
<dbReference type="OrthoDB" id="64477at2759"/>
<protein>
    <submittedName>
        <fullName evidence="2">Acyl-CoA N-acyltransferase</fullName>
    </submittedName>
</protein>
<feature type="domain" description="N-acetyltransferase" evidence="1">
    <location>
        <begin position="12"/>
        <end position="177"/>
    </location>
</feature>
<gene>
    <name evidence="2" type="ORF">MVEN_00750900</name>
</gene>
<dbReference type="GO" id="GO:0016747">
    <property type="term" value="F:acyltransferase activity, transferring groups other than amino-acyl groups"/>
    <property type="evidence" value="ECO:0007669"/>
    <property type="project" value="InterPro"/>
</dbReference>
<comment type="caution">
    <text evidence="2">The sequence shown here is derived from an EMBL/GenBank/DDBJ whole genome shotgun (WGS) entry which is preliminary data.</text>
</comment>
<dbReference type="PROSITE" id="PS51186">
    <property type="entry name" value="GNAT"/>
    <property type="match status" value="1"/>
</dbReference>
<evidence type="ECO:0000259" key="1">
    <source>
        <dbReference type="PROSITE" id="PS51186"/>
    </source>
</evidence>
<dbReference type="PANTHER" id="PTHR43610:SF1">
    <property type="entry name" value="N-ACETYLTRANSFERASE DOMAIN-CONTAINING PROTEIN"/>
    <property type="match status" value="1"/>
</dbReference>
<keyword evidence="2" id="KW-0012">Acyltransferase</keyword>
<dbReference type="Pfam" id="PF13302">
    <property type="entry name" value="Acetyltransf_3"/>
    <property type="match status" value="1"/>
</dbReference>
<dbReference type="Proteomes" id="UP000620124">
    <property type="component" value="Unassembled WGS sequence"/>
</dbReference>
<dbReference type="InterPro" id="IPR016181">
    <property type="entry name" value="Acyl_CoA_acyltransferase"/>
</dbReference>
<dbReference type="InterPro" id="IPR000182">
    <property type="entry name" value="GNAT_dom"/>
</dbReference>
<keyword evidence="2" id="KW-0808">Transferase</keyword>
<keyword evidence="3" id="KW-1185">Reference proteome</keyword>
<dbReference type="EMBL" id="JACAZI010000005">
    <property type="protein sequence ID" value="KAF7360221.1"/>
    <property type="molecule type" value="Genomic_DNA"/>
</dbReference>
<accession>A0A8H7D624</accession>
<dbReference type="SUPFAM" id="SSF55729">
    <property type="entry name" value="Acyl-CoA N-acyltransferases (Nat)"/>
    <property type="match status" value="1"/>
</dbReference>
<sequence>MILNESLTSLSGRVRLAPPSESDDAFFATVRCHPETRRYLPFFPAHCTPDDARARRLSREPNKAIVDFSIYALTPGSPPKYAGNTTLFNIDETFKTGETGACISPELFGQGIATDALHTVLTYAFEERKLHRVVFQTAAYNVRMRSWLERFGATLEGTLREGWADGEGGYMDGCLYSILEHEWRQNVKAKLEGRMDLGVRA</sequence>
<name>A0A8H7D624_9AGAR</name>
<dbReference type="PANTHER" id="PTHR43610">
    <property type="entry name" value="BLL6696 PROTEIN"/>
    <property type="match status" value="1"/>
</dbReference>
<organism evidence="2 3">
    <name type="scientific">Mycena venus</name>
    <dbReference type="NCBI Taxonomy" id="2733690"/>
    <lineage>
        <taxon>Eukaryota</taxon>
        <taxon>Fungi</taxon>
        <taxon>Dikarya</taxon>
        <taxon>Basidiomycota</taxon>
        <taxon>Agaricomycotina</taxon>
        <taxon>Agaricomycetes</taxon>
        <taxon>Agaricomycetidae</taxon>
        <taxon>Agaricales</taxon>
        <taxon>Marasmiineae</taxon>
        <taxon>Mycenaceae</taxon>
        <taxon>Mycena</taxon>
    </lineage>
</organism>
<reference evidence="2" key="1">
    <citation type="submission" date="2020-05" db="EMBL/GenBank/DDBJ databases">
        <title>Mycena genomes resolve the evolution of fungal bioluminescence.</title>
        <authorList>
            <person name="Tsai I.J."/>
        </authorList>
    </citation>
    <scope>NUCLEOTIDE SEQUENCE</scope>
    <source>
        <strain evidence="2">CCC161011</strain>
    </source>
</reference>
<dbReference type="Gene3D" id="3.40.630.30">
    <property type="match status" value="1"/>
</dbReference>